<accession>A0A8S5L9W3</accession>
<proteinExistence type="predicted"/>
<sequence length="214" mass="25785">MKKRYRKCSKCNKLVTWMYMPSGDGTRWYCDEHVPRGCTCCLHDLDFDGEPKNTDNLMWWSKEAYDERWGKADDSVKLEDLGTRERMPDSFYYEYLDDKGRRSPCCEFWHDEEGDEIEETRYYVTKSMIISVLDKNKYKLSISTSLFNAINEFISKLPEEENYNTFMSRFHDVCSPYFKIGYSAKINRKFYLSAKDKLREMRIKQPYSWEIDEE</sequence>
<organism evidence="1">
    <name type="scientific">Myoviridae sp. ctPuP5</name>
    <dbReference type="NCBI Taxonomy" id="2823543"/>
    <lineage>
        <taxon>Viruses</taxon>
        <taxon>Duplodnaviria</taxon>
        <taxon>Heunggongvirae</taxon>
        <taxon>Uroviricota</taxon>
        <taxon>Caudoviricetes</taxon>
    </lineage>
</organism>
<dbReference type="EMBL" id="BK014662">
    <property type="protein sequence ID" value="DAD66562.1"/>
    <property type="molecule type" value="Genomic_DNA"/>
</dbReference>
<reference evidence="1" key="1">
    <citation type="journal article" date="2021" name="Proc. Natl. Acad. Sci. U.S.A.">
        <title>A Catalog of Tens of Thousands of Viruses from Human Metagenomes Reveals Hidden Associations with Chronic Diseases.</title>
        <authorList>
            <person name="Tisza M.J."/>
            <person name="Buck C.B."/>
        </authorList>
    </citation>
    <scope>NUCLEOTIDE SEQUENCE</scope>
    <source>
        <strain evidence="1">CtPuP5</strain>
    </source>
</reference>
<name>A0A8S5L9W3_9CAUD</name>
<protein>
    <submittedName>
        <fullName evidence="1">Uncharacterized protein</fullName>
    </submittedName>
</protein>
<evidence type="ECO:0000313" key="1">
    <source>
        <dbReference type="EMBL" id="DAD66562.1"/>
    </source>
</evidence>